<evidence type="ECO:0000313" key="2">
    <source>
        <dbReference type="Proteomes" id="UP000451233"/>
    </source>
</evidence>
<name>A0A7K1XU64_9SPHI</name>
<reference evidence="1 2" key="1">
    <citation type="submission" date="2019-11" db="EMBL/GenBank/DDBJ databases">
        <title>Pedobacter sp. HMF7056 Genome sequencing and assembly.</title>
        <authorList>
            <person name="Kang H."/>
            <person name="Kim H."/>
            <person name="Joh K."/>
        </authorList>
    </citation>
    <scope>NUCLEOTIDE SEQUENCE [LARGE SCALE GENOMIC DNA]</scope>
    <source>
        <strain evidence="1 2">HMF7056</strain>
    </source>
</reference>
<gene>
    <name evidence="1" type="ORF">GS398_04205</name>
</gene>
<comment type="caution">
    <text evidence="1">The sequence shown here is derived from an EMBL/GenBank/DDBJ whole genome shotgun (WGS) entry which is preliminary data.</text>
</comment>
<protein>
    <submittedName>
        <fullName evidence="1">Uncharacterized protein</fullName>
    </submittedName>
</protein>
<dbReference type="EMBL" id="WVHS01000001">
    <property type="protein sequence ID" value="MXV14490.1"/>
    <property type="molecule type" value="Genomic_DNA"/>
</dbReference>
<proteinExistence type="predicted"/>
<keyword evidence="2" id="KW-1185">Reference proteome</keyword>
<dbReference type="Proteomes" id="UP000451233">
    <property type="component" value="Unassembled WGS sequence"/>
</dbReference>
<sequence>MRNRTLQVSLLVIVALVQLCCGSHRYRVPVADDGLEVLLPEKLRSSKLEFSSLAHYRDVLLLVPQYPDRFGDEIYGIADGLLDQAISDHSAIREAVAYKLANLGQVKQKIGSTYEGFEATAVVGDRIFFAIESGAENGDCYLVGGTLYGTSIVLDPARILTLPKFKRLSNAGFESMTWLPSERKLVAFFEYNKPDAQPRALVIDTSLTTSVTSYPLDPLMYRITDVTTDGKKNGLYGINLHYKGGKEYGEYIGNDSIPDDPALHGKSLRQTCYTRIVRLTVKNQRVSWKKVRGITFQCENWEGILLYRKGVFMITDEHPGSVLKWFRL</sequence>
<accession>A0A7K1XU64</accession>
<organism evidence="1 2">
    <name type="scientific">Hufsiella ginkgonis</name>
    <dbReference type="NCBI Taxonomy" id="2695274"/>
    <lineage>
        <taxon>Bacteria</taxon>
        <taxon>Pseudomonadati</taxon>
        <taxon>Bacteroidota</taxon>
        <taxon>Sphingobacteriia</taxon>
        <taxon>Sphingobacteriales</taxon>
        <taxon>Sphingobacteriaceae</taxon>
        <taxon>Hufsiella</taxon>
    </lineage>
</organism>
<evidence type="ECO:0000313" key="1">
    <source>
        <dbReference type="EMBL" id="MXV14490.1"/>
    </source>
</evidence>
<dbReference type="RefSeq" id="WP_160905461.1">
    <property type="nucleotide sequence ID" value="NZ_WVHS01000001.1"/>
</dbReference>
<dbReference type="AlphaFoldDB" id="A0A7K1XU64"/>